<gene>
    <name evidence="6" type="ORF">GCM10020367_60770</name>
</gene>
<dbReference type="InterPro" id="IPR006439">
    <property type="entry name" value="HAD-SF_hydro_IA"/>
</dbReference>
<keyword evidence="3" id="KW-0479">Metal-binding</keyword>
<evidence type="ECO:0008006" key="8">
    <source>
        <dbReference type="Google" id="ProtNLM"/>
    </source>
</evidence>
<dbReference type="Pfam" id="PF00702">
    <property type="entry name" value="Hydrolase"/>
    <property type="match status" value="1"/>
</dbReference>
<evidence type="ECO:0000256" key="1">
    <source>
        <dbReference type="ARBA" id="ARBA00001946"/>
    </source>
</evidence>
<dbReference type="PANTHER" id="PTHR46193:SF18">
    <property type="entry name" value="HEXITOL PHOSPHATASE B"/>
    <property type="match status" value="1"/>
</dbReference>
<dbReference type="EMBL" id="BAAAYL010000001">
    <property type="protein sequence ID" value="GAA3378996.1"/>
    <property type="molecule type" value="Genomic_DNA"/>
</dbReference>
<protein>
    <recommendedName>
        <fullName evidence="8">HAD family hydrolase</fullName>
    </recommendedName>
</protein>
<evidence type="ECO:0000256" key="5">
    <source>
        <dbReference type="ARBA" id="ARBA00023277"/>
    </source>
</evidence>
<accession>A0ABP6SLT3</accession>
<dbReference type="NCBIfam" id="TIGR01509">
    <property type="entry name" value="HAD-SF-IA-v3"/>
    <property type="match status" value="1"/>
</dbReference>
<evidence type="ECO:0000313" key="6">
    <source>
        <dbReference type="EMBL" id="GAA3378996.1"/>
    </source>
</evidence>
<evidence type="ECO:0000313" key="7">
    <source>
        <dbReference type="Proteomes" id="UP001499990"/>
    </source>
</evidence>
<dbReference type="Gene3D" id="3.40.50.1000">
    <property type="entry name" value="HAD superfamily/HAD-like"/>
    <property type="match status" value="1"/>
</dbReference>
<evidence type="ECO:0000256" key="3">
    <source>
        <dbReference type="ARBA" id="ARBA00022723"/>
    </source>
</evidence>
<dbReference type="InterPro" id="IPR051600">
    <property type="entry name" value="Beta-PGM-like"/>
</dbReference>
<dbReference type="Proteomes" id="UP001499990">
    <property type="component" value="Unassembled WGS sequence"/>
</dbReference>
<dbReference type="InterPro" id="IPR023198">
    <property type="entry name" value="PGP-like_dom2"/>
</dbReference>
<reference evidence="7" key="1">
    <citation type="journal article" date="2019" name="Int. J. Syst. Evol. Microbiol.">
        <title>The Global Catalogue of Microorganisms (GCM) 10K type strain sequencing project: providing services to taxonomists for standard genome sequencing and annotation.</title>
        <authorList>
            <consortium name="The Broad Institute Genomics Platform"/>
            <consortium name="The Broad Institute Genome Sequencing Center for Infectious Disease"/>
            <person name="Wu L."/>
            <person name="Ma J."/>
        </authorList>
    </citation>
    <scope>NUCLEOTIDE SEQUENCE [LARGE SCALE GENOMIC DNA]</scope>
    <source>
        <strain evidence="7">JCM 9651</strain>
    </source>
</reference>
<name>A0ABP6SLT3_9ACTN</name>
<dbReference type="SFLD" id="SFLDS00003">
    <property type="entry name" value="Haloacid_Dehalogenase"/>
    <property type="match status" value="1"/>
</dbReference>
<keyword evidence="5" id="KW-0119">Carbohydrate metabolism</keyword>
<dbReference type="RefSeq" id="WP_345043586.1">
    <property type="nucleotide sequence ID" value="NZ_BAAAYL010000001.1"/>
</dbReference>
<dbReference type="Gene3D" id="1.10.150.240">
    <property type="entry name" value="Putative phosphatase, domain 2"/>
    <property type="match status" value="1"/>
</dbReference>
<keyword evidence="7" id="KW-1185">Reference proteome</keyword>
<dbReference type="InterPro" id="IPR036412">
    <property type="entry name" value="HAD-like_sf"/>
</dbReference>
<comment type="caution">
    <text evidence="6">The sequence shown here is derived from an EMBL/GenBank/DDBJ whole genome shotgun (WGS) entry which is preliminary data.</text>
</comment>
<dbReference type="SFLD" id="SFLDG01129">
    <property type="entry name" value="C1.5:_HAD__Beta-PGM__Phosphata"/>
    <property type="match status" value="1"/>
</dbReference>
<dbReference type="SUPFAM" id="SSF56784">
    <property type="entry name" value="HAD-like"/>
    <property type="match status" value="1"/>
</dbReference>
<comment type="cofactor">
    <cofactor evidence="1">
        <name>Mg(2+)</name>
        <dbReference type="ChEBI" id="CHEBI:18420"/>
    </cofactor>
</comment>
<evidence type="ECO:0000256" key="2">
    <source>
        <dbReference type="ARBA" id="ARBA00006171"/>
    </source>
</evidence>
<dbReference type="InterPro" id="IPR023214">
    <property type="entry name" value="HAD_sf"/>
</dbReference>
<keyword evidence="4" id="KW-0460">Magnesium</keyword>
<dbReference type="PANTHER" id="PTHR46193">
    <property type="entry name" value="6-PHOSPHOGLUCONATE PHOSPHATASE"/>
    <property type="match status" value="1"/>
</dbReference>
<evidence type="ECO:0000256" key="4">
    <source>
        <dbReference type="ARBA" id="ARBA00022842"/>
    </source>
</evidence>
<proteinExistence type="inferred from homology"/>
<sequence length="254" mass="26609">MCGPRLRAVVFDTDGVLTDSARVHAAAWKLAFDGCLDVLPAADREQCRPFDQVEEYRRLVDGKSRFDGALAFLTARGIHLPTGDPQDPPGCGSVWAIAARKDQEFVTALRERPPEAFPDVLPLLRTLREAGVLCAAASASRHARDVLTAAGIVGLCETVVDGVEAARLGLPGKPDPALFVEAARRLGMPPAAAAVVEDASVGVEAARRGGFGLVVGLDRGASPAAAADLRAHGADLVVGDLSGLPEDIARRNRP</sequence>
<organism evidence="6 7">
    <name type="scientific">Streptomyces sannanensis</name>
    <dbReference type="NCBI Taxonomy" id="285536"/>
    <lineage>
        <taxon>Bacteria</taxon>
        <taxon>Bacillati</taxon>
        <taxon>Actinomycetota</taxon>
        <taxon>Actinomycetes</taxon>
        <taxon>Kitasatosporales</taxon>
        <taxon>Streptomycetaceae</taxon>
        <taxon>Streptomyces</taxon>
    </lineage>
</organism>
<comment type="similarity">
    <text evidence="2">Belongs to the HAD-like hydrolase superfamily. CbbY/CbbZ/Gph/YieH family.</text>
</comment>